<evidence type="ECO:0000313" key="1">
    <source>
        <dbReference type="EMBL" id="KAJ2982851.1"/>
    </source>
</evidence>
<evidence type="ECO:0000313" key="2">
    <source>
        <dbReference type="Proteomes" id="UP001143856"/>
    </source>
</evidence>
<protein>
    <submittedName>
        <fullName evidence="1">Uncharacterized protein</fullName>
    </submittedName>
</protein>
<gene>
    <name evidence="1" type="ORF">NUW58_g6357</name>
</gene>
<organism evidence="1 2">
    <name type="scientific">Xylaria curta</name>
    <dbReference type="NCBI Taxonomy" id="42375"/>
    <lineage>
        <taxon>Eukaryota</taxon>
        <taxon>Fungi</taxon>
        <taxon>Dikarya</taxon>
        <taxon>Ascomycota</taxon>
        <taxon>Pezizomycotina</taxon>
        <taxon>Sordariomycetes</taxon>
        <taxon>Xylariomycetidae</taxon>
        <taxon>Xylariales</taxon>
        <taxon>Xylariaceae</taxon>
        <taxon>Xylaria</taxon>
    </lineage>
</organism>
<keyword evidence="2" id="KW-1185">Reference proteome</keyword>
<accession>A0ACC1NWA4</accession>
<sequence>MHFKSLLIAGAIFAPLLAAAPAGDSEAKSADHVARSMEADPLFKVMAWKQGLDKILEDALRDGPSQNNKAWLAYPPWPN</sequence>
<proteinExistence type="predicted"/>
<reference evidence="1" key="1">
    <citation type="submission" date="2022-10" db="EMBL/GenBank/DDBJ databases">
        <title>Genome Sequence of Xylaria curta.</title>
        <authorList>
            <person name="Buettner E."/>
        </authorList>
    </citation>
    <scope>NUCLEOTIDE SEQUENCE</scope>
    <source>
        <strain evidence="1">Babe10</strain>
    </source>
</reference>
<comment type="caution">
    <text evidence="1">The sequence shown here is derived from an EMBL/GenBank/DDBJ whole genome shotgun (WGS) entry which is preliminary data.</text>
</comment>
<dbReference type="EMBL" id="JAPDGR010001417">
    <property type="protein sequence ID" value="KAJ2982851.1"/>
    <property type="molecule type" value="Genomic_DNA"/>
</dbReference>
<dbReference type="Proteomes" id="UP001143856">
    <property type="component" value="Unassembled WGS sequence"/>
</dbReference>
<name>A0ACC1NWA4_9PEZI</name>